<dbReference type="InterPro" id="IPR010954">
    <property type="entry name" value="Chorismate_mutase_GmP-bac"/>
</dbReference>
<reference evidence="4 5" key="2">
    <citation type="submission" date="2018-06" db="EMBL/GenBank/DDBJ databases">
        <authorList>
            <person name="Zhirakovskaya E."/>
        </authorList>
    </citation>
    <scope>NUCLEOTIDE SEQUENCE [LARGE SCALE GENOMIC DNA]</scope>
    <source>
        <strain evidence="4 5">FBKL4.011</strain>
    </source>
</reference>
<keyword evidence="5" id="KW-1185">Reference proteome</keyword>
<dbReference type="Pfam" id="PF01817">
    <property type="entry name" value="CM_2"/>
    <property type="match status" value="1"/>
</dbReference>
<dbReference type="Proteomes" id="UP000251213">
    <property type="component" value="Unassembled WGS sequence"/>
</dbReference>
<evidence type="ECO:0000256" key="2">
    <source>
        <dbReference type="SAM" id="Coils"/>
    </source>
</evidence>
<dbReference type="NCBIfam" id="TIGR01361">
    <property type="entry name" value="DAHP_synth_Bsub"/>
    <property type="match status" value="1"/>
</dbReference>
<dbReference type="AlphaFoldDB" id="A0A364K5T1"/>
<reference evidence="4 5" key="1">
    <citation type="submission" date="2018-06" db="EMBL/GenBank/DDBJ databases">
        <title>Thermoflavimicrobium daqus sp. nov., a thermophilic microbe isolated from Moutai-flavour Daqu.</title>
        <authorList>
            <person name="Wang X."/>
            <person name="Zhou H."/>
        </authorList>
    </citation>
    <scope>NUCLEOTIDE SEQUENCE [LARGE SCALE GENOMIC DNA]</scope>
    <source>
        <strain evidence="4 5">FBKL4.011</strain>
    </source>
</reference>
<dbReference type="GO" id="GO:0016832">
    <property type="term" value="F:aldehyde-lyase activity"/>
    <property type="evidence" value="ECO:0007669"/>
    <property type="project" value="InterPro"/>
</dbReference>
<feature type="coiled-coil region" evidence="2">
    <location>
        <begin position="6"/>
        <end position="40"/>
    </location>
</feature>
<dbReference type="NCBIfam" id="TIGR01801">
    <property type="entry name" value="CM_A"/>
    <property type="match status" value="1"/>
</dbReference>
<dbReference type="Pfam" id="PF00793">
    <property type="entry name" value="DAHP_synth_1"/>
    <property type="match status" value="1"/>
</dbReference>
<evidence type="ECO:0000256" key="1">
    <source>
        <dbReference type="ARBA" id="ARBA00022679"/>
    </source>
</evidence>
<dbReference type="PROSITE" id="PS51168">
    <property type="entry name" value="CHORISMATE_MUT_2"/>
    <property type="match status" value="1"/>
</dbReference>
<dbReference type="NCBIfam" id="NF006421">
    <property type="entry name" value="PRK08673.1"/>
    <property type="match status" value="1"/>
</dbReference>
<dbReference type="PANTHER" id="PTHR43018">
    <property type="entry name" value="PHOSPHO-2-DEHYDRO-3-DEOXYHEPTONATE ALDOLASE"/>
    <property type="match status" value="1"/>
</dbReference>
<dbReference type="RefSeq" id="WP_113658257.1">
    <property type="nucleotide sequence ID" value="NZ_KZ845665.1"/>
</dbReference>
<dbReference type="Gene3D" id="1.20.59.10">
    <property type="entry name" value="Chorismate mutase"/>
    <property type="match status" value="1"/>
</dbReference>
<name>A0A364K5T1_9BACL</name>
<dbReference type="Gene3D" id="3.20.20.70">
    <property type="entry name" value="Aldolase class I"/>
    <property type="match status" value="1"/>
</dbReference>
<keyword evidence="1" id="KW-0808">Transferase</keyword>
<dbReference type="GO" id="GO:0016740">
    <property type="term" value="F:transferase activity"/>
    <property type="evidence" value="ECO:0007669"/>
    <property type="project" value="UniProtKB-KW"/>
</dbReference>
<dbReference type="InterPro" id="IPR002701">
    <property type="entry name" value="CM_II_prokaryot"/>
</dbReference>
<dbReference type="SMART" id="SM00830">
    <property type="entry name" value="CM_2"/>
    <property type="match status" value="1"/>
</dbReference>
<dbReference type="EMBL" id="QJKK01000003">
    <property type="protein sequence ID" value="RAL25643.1"/>
    <property type="molecule type" value="Genomic_DNA"/>
</dbReference>
<dbReference type="InterPro" id="IPR006218">
    <property type="entry name" value="DAHP1/KDSA"/>
</dbReference>
<organism evidence="4 5">
    <name type="scientific">Thermoflavimicrobium daqui</name>
    <dbReference type="NCBI Taxonomy" id="2137476"/>
    <lineage>
        <taxon>Bacteria</taxon>
        <taxon>Bacillati</taxon>
        <taxon>Bacillota</taxon>
        <taxon>Bacilli</taxon>
        <taxon>Bacillales</taxon>
        <taxon>Thermoactinomycetaceae</taxon>
        <taxon>Thermoflavimicrobium</taxon>
    </lineage>
</organism>
<dbReference type="InterPro" id="IPR052899">
    <property type="entry name" value="Class-I_DAHP_synthase"/>
</dbReference>
<dbReference type="GO" id="GO:0046417">
    <property type="term" value="P:chorismate metabolic process"/>
    <property type="evidence" value="ECO:0007669"/>
    <property type="project" value="InterPro"/>
</dbReference>
<gene>
    <name evidence="4" type="ORF">DL897_06070</name>
</gene>
<dbReference type="OrthoDB" id="9780456at2"/>
<evidence type="ECO:0000313" key="4">
    <source>
        <dbReference type="EMBL" id="RAL25643.1"/>
    </source>
</evidence>
<evidence type="ECO:0000259" key="3">
    <source>
        <dbReference type="PROSITE" id="PS51168"/>
    </source>
</evidence>
<dbReference type="InterPro" id="IPR036979">
    <property type="entry name" value="CM_dom_sf"/>
</dbReference>
<evidence type="ECO:0000313" key="5">
    <source>
        <dbReference type="Proteomes" id="UP000251213"/>
    </source>
</evidence>
<dbReference type="PANTHER" id="PTHR43018:SF1">
    <property type="entry name" value="PROTEIN AROA(G)"/>
    <property type="match status" value="1"/>
</dbReference>
<sequence length="363" mass="40581">MSEHLLNELREQLDEINGQLLELLNKRAALVQELGELKQKSGVKKFDPEREKEMLDRLISRNQGPFDDQTIRYLFKQIFKASLQLQEVEHKKELLVSRKRQSENTVIQLGEAVIGDGSSSLIAGPCSVESYEQVFEVAKALKEQGIKLLRGGAFKPRTSPYDFQGLGEGGLEILRKVADQLDLKVISEVVNPSDIEMATQYVDVIQIGARNMQNFELLKAAGSVDTPVLLKRGLSATIEEFLFAAEYIVSRGNSKVMLCERGIRTYEKWTRNTLDISAVPILKNESHLPVFVDVTHSTGRRDILLPCAKAALAAGADGVMLEVHPNPSVALSDARQQIDIPSFDQFMKDLRSSGLYRETQNVK</sequence>
<dbReference type="NCBIfam" id="NF009239">
    <property type="entry name" value="PRK12595.1"/>
    <property type="match status" value="1"/>
</dbReference>
<accession>A0A364K5T1</accession>
<protein>
    <submittedName>
        <fullName evidence="4">Chorismate mutase</fullName>
    </submittedName>
</protein>
<proteinExistence type="predicted"/>
<dbReference type="SUPFAM" id="SSF51569">
    <property type="entry name" value="Aldolase"/>
    <property type="match status" value="1"/>
</dbReference>
<keyword evidence="2" id="KW-0175">Coiled coil</keyword>
<dbReference type="GO" id="GO:0004106">
    <property type="term" value="F:chorismate mutase activity"/>
    <property type="evidence" value="ECO:0007669"/>
    <property type="project" value="InterPro"/>
</dbReference>
<dbReference type="GO" id="GO:0009073">
    <property type="term" value="P:aromatic amino acid family biosynthetic process"/>
    <property type="evidence" value="ECO:0007669"/>
    <property type="project" value="InterPro"/>
</dbReference>
<dbReference type="InterPro" id="IPR013785">
    <property type="entry name" value="Aldolase_TIM"/>
</dbReference>
<feature type="domain" description="Chorismate mutase" evidence="3">
    <location>
        <begin position="1"/>
        <end position="90"/>
    </location>
</feature>
<comment type="caution">
    <text evidence="4">The sequence shown here is derived from an EMBL/GenBank/DDBJ whole genome shotgun (WGS) entry which is preliminary data.</text>
</comment>
<dbReference type="InterPro" id="IPR006268">
    <property type="entry name" value="DAHP_syn_2"/>
</dbReference>